<keyword evidence="2" id="KW-1185">Reference proteome</keyword>
<accession>A0A8H7ZNI8</accession>
<evidence type="ECO:0000313" key="1">
    <source>
        <dbReference type="EMBL" id="KAG5456626.1"/>
    </source>
</evidence>
<reference evidence="1 2" key="1">
    <citation type="journal article" name="Sci. Rep.">
        <title>Genome-scale phylogenetic analyses confirm Olpidium as the closest living zoosporic fungus to the non-flagellated, terrestrial fungi.</title>
        <authorList>
            <person name="Chang Y."/>
            <person name="Rochon D."/>
            <person name="Sekimoto S."/>
            <person name="Wang Y."/>
            <person name="Chovatia M."/>
            <person name="Sandor L."/>
            <person name="Salamov A."/>
            <person name="Grigoriev I.V."/>
            <person name="Stajich J.E."/>
            <person name="Spatafora J.W."/>
        </authorList>
    </citation>
    <scope>NUCLEOTIDE SEQUENCE [LARGE SCALE GENOMIC DNA]</scope>
    <source>
        <strain evidence="1">S191</strain>
    </source>
</reference>
<dbReference type="Proteomes" id="UP000673691">
    <property type="component" value="Unassembled WGS sequence"/>
</dbReference>
<dbReference type="CDD" id="cd09272">
    <property type="entry name" value="RNase_HI_RT_Ty1"/>
    <property type="match status" value="1"/>
</dbReference>
<proteinExistence type="predicted"/>
<dbReference type="AlphaFoldDB" id="A0A8H7ZNI8"/>
<name>A0A8H7ZNI8_9FUNG</name>
<dbReference type="OrthoDB" id="3344688at2759"/>
<evidence type="ECO:0008006" key="3">
    <source>
        <dbReference type="Google" id="ProtNLM"/>
    </source>
</evidence>
<evidence type="ECO:0000313" key="2">
    <source>
        <dbReference type="Proteomes" id="UP000673691"/>
    </source>
</evidence>
<organism evidence="1 2">
    <name type="scientific">Olpidium bornovanus</name>
    <dbReference type="NCBI Taxonomy" id="278681"/>
    <lineage>
        <taxon>Eukaryota</taxon>
        <taxon>Fungi</taxon>
        <taxon>Fungi incertae sedis</taxon>
        <taxon>Olpidiomycota</taxon>
        <taxon>Olpidiomycotina</taxon>
        <taxon>Olpidiomycetes</taxon>
        <taxon>Olpidiales</taxon>
        <taxon>Olpidiaceae</taxon>
        <taxon>Olpidium</taxon>
    </lineage>
</organism>
<gene>
    <name evidence="1" type="ORF">BJ554DRAFT_3581</name>
</gene>
<protein>
    <recommendedName>
        <fullName evidence="3">Copia protein</fullName>
    </recommendedName>
</protein>
<sequence>MIDNTGVAELAADVKTSRRSKHIDIKYHHLRRCVQDGMVTIERVTTADNPADLLTKPLNGPKFIKFRDIINIGSYLI</sequence>
<dbReference type="EMBL" id="JAEFCI010011430">
    <property type="protein sequence ID" value="KAG5456626.1"/>
    <property type="molecule type" value="Genomic_DNA"/>
</dbReference>
<comment type="caution">
    <text evidence="1">The sequence shown here is derived from an EMBL/GenBank/DDBJ whole genome shotgun (WGS) entry which is preliminary data.</text>
</comment>